<dbReference type="Gene3D" id="2.60.40.4070">
    <property type="match status" value="1"/>
</dbReference>
<dbReference type="AlphaFoldDB" id="A0AA37SWA8"/>
<evidence type="ECO:0000313" key="4">
    <source>
        <dbReference type="Proteomes" id="UP001156666"/>
    </source>
</evidence>
<reference evidence="3" key="1">
    <citation type="journal article" date="2014" name="Int. J. Syst. Evol. Microbiol.">
        <title>Complete genome sequence of Corynebacterium casei LMG S-19264T (=DSM 44701T), isolated from a smear-ripened cheese.</title>
        <authorList>
            <consortium name="US DOE Joint Genome Institute (JGI-PGF)"/>
            <person name="Walter F."/>
            <person name="Albersmeier A."/>
            <person name="Kalinowski J."/>
            <person name="Ruckert C."/>
        </authorList>
    </citation>
    <scope>NUCLEOTIDE SEQUENCE</scope>
    <source>
        <strain evidence="3">NBRC 108769</strain>
    </source>
</reference>
<accession>A0AA37SWA8</accession>
<reference evidence="3" key="2">
    <citation type="submission" date="2023-01" db="EMBL/GenBank/DDBJ databases">
        <title>Draft genome sequence of Portibacter lacus strain NBRC 108769.</title>
        <authorList>
            <person name="Sun Q."/>
            <person name="Mori K."/>
        </authorList>
    </citation>
    <scope>NUCLEOTIDE SEQUENCE</scope>
    <source>
        <strain evidence="3">NBRC 108769</strain>
    </source>
</reference>
<feature type="chain" id="PRO_5041288720" description="Secretion system C-terminal sorting domain-containing protein" evidence="1">
    <location>
        <begin position="31"/>
        <end position="584"/>
    </location>
</feature>
<dbReference type="Pfam" id="PF18962">
    <property type="entry name" value="Por_Secre_tail"/>
    <property type="match status" value="1"/>
</dbReference>
<organism evidence="3 4">
    <name type="scientific">Portibacter lacus</name>
    <dbReference type="NCBI Taxonomy" id="1099794"/>
    <lineage>
        <taxon>Bacteria</taxon>
        <taxon>Pseudomonadati</taxon>
        <taxon>Bacteroidota</taxon>
        <taxon>Saprospiria</taxon>
        <taxon>Saprospirales</taxon>
        <taxon>Haliscomenobacteraceae</taxon>
        <taxon>Portibacter</taxon>
    </lineage>
</organism>
<dbReference type="SUPFAM" id="SSF63825">
    <property type="entry name" value="YWTD domain"/>
    <property type="match status" value="2"/>
</dbReference>
<feature type="signal peptide" evidence="1">
    <location>
        <begin position="1"/>
        <end position="30"/>
    </location>
</feature>
<evidence type="ECO:0000256" key="1">
    <source>
        <dbReference type="SAM" id="SignalP"/>
    </source>
</evidence>
<proteinExistence type="predicted"/>
<gene>
    <name evidence="3" type="ORF">GCM10007940_45870</name>
</gene>
<name>A0AA37SWA8_9BACT</name>
<protein>
    <recommendedName>
        <fullName evidence="2">Secretion system C-terminal sorting domain-containing protein</fullName>
    </recommendedName>
</protein>
<evidence type="ECO:0000313" key="3">
    <source>
        <dbReference type="EMBL" id="GLR19971.1"/>
    </source>
</evidence>
<evidence type="ECO:0000259" key="2">
    <source>
        <dbReference type="Pfam" id="PF18962"/>
    </source>
</evidence>
<dbReference type="Gene3D" id="2.120.10.30">
    <property type="entry name" value="TolB, C-terminal domain"/>
    <property type="match status" value="1"/>
</dbReference>
<dbReference type="InterPro" id="IPR011042">
    <property type="entry name" value="6-blade_b-propeller_TolB-like"/>
</dbReference>
<feature type="domain" description="Secretion system C-terminal sorting" evidence="2">
    <location>
        <begin position="504"/>
        <end position="577"/>
    </location>
</feature>
<sequence>MKMVTLKKNSRNKTVALILLFCVLYLYANAQSVTGDIINRVDLGRTGWVSLAWDGTNLLTQNESDGNWLYIDKSTGETTPAFNNPEGGNVNVQGLAYSPTRNTYYTLQYGVNDGEVWELNLDGTVANVWDANIFNPNSQRGLTIVDDEVWIGQANADSDPPNEFIFRFDLDGTSLGVITIEGGAVDYARDMEWANGQLWINDNAGAVLRVYDYDEENFILTQVRKYPRAHYSQFGLAYTGTELLSSGWNYDKLLWMMLDDQVTPKDEVLAGDTIFSVAGYPSTSLAWDGEYAWGLSEDDNLWHQLDKTSGPTGVTFPNAPDALSWAQGAAWSTKNSTFFTNQSGIGEGEIWEINKNGEKVNGWPSELGNDIRGLAIRKDEIWVSYIGSDFIYRFDLDGNALDDVSLDVPILFSGGLDWVDDKQLWVNDRDGQHIAVYNYDEENLALTKVKSFLLPFHSFWGMAYTGEEMLTAGWGTDILYGLKTELISSSTENLSVPKINASAFPNPFNASTSIHYTMEESGNVTASIYNIQGQKMLDLVNEKVAAGNHSIAWDAQGSDLLPGVYYFKISTNKRSNVIQMIYVD</sequence>
<dbReference type="RefSeq" id="WP_235293495.1">
    <property type="nucleotide sequence ID" value="NZ_BSOH01000037.1"/>
</dbReference>
<dbReference type="InterPro" id="IPR026444">
    <property type="entry name" value="Secre_tail"/>
</dbReference>
<keyword evidence="1" id="KW-0732">Signal</keyword>
<keyword evidence="4" id="KW-1185">Reference proteome</keyword>
<comment type="caution">
    <text evidence="3">The sequence shown here is derived from an EMBL/GenBank/DDBJ whole genome shotgun (WGS) entry which is preliminary data.</text>
</comment>
<dbReference type="NCBIfam" id="TIGR04183">
    <property type="entry name" value="Por_Secre_tail"/>
    <property type="match status" value="1"/>
</dbReference>
<dbReference type="EMBL" id="BSOH01000037">
    <property type="protein sequence ID" value="GLR19971.1"/>
    <property type="molecule type" value="Genomic_DNA"/>
</dbReference>
<dbReference type="Proteomes" id="UP001156666">
    <property type="component" value="Unassembled WGS sequence"/>
</dbReference>